<feature type="compositionally biased region" description="Low complexity" evidence="1">
    <location>
        <begin position="320"/>
        <end position="335"/>
    </location>
</feature>
<comment type="caution">
    <text evidence="3">The sequence shown here is derived from an EMBL/GenBank/DDBJ whole genome shotgun (WGS) entry which is preliminary data.</text>
</comment>
<protein>
    <submittedName>
        <fullName evidence="3">Uncharacterized protein</fullName>
    </submittedName>
</protein>
<dbReference type="AlphaFoldDB" id="A0A8J5N2H3"/>
<feature type="chain" id="PRO_5035252603" evidence="2">
    <location>
        <begin position="18"/>
        <end position="404"/>
    </location>
</feature>
<accession>A0A8J5N2H3</accession>
<name>A0A8J5N2H3_HOMAM</name>
<sequence length="404" mass="41071">NVTSALVLILLLGSTAGESQVGVDAQGDKGPRRGGNLIGQRRPGTFNHGLASVNHPDDTNDDKGSSSGPSPHLFSGLGTSPLPFEFSPQPVFVKTNDFPALVGFAPQGGFINPSTFGSQGGFVNPNTFGNQGVFVNPNNFGGHAGFFNPNSFGSQSGFVNPNSFGSQGVFVNPNTFGIQGSVLNPNSFGNRGGFVNPNTFGSQGNFVSPFGFNGANGFNSLGFNTDRHTAVPFNSNNNGFTNGGDSFAPSSFNSHGSTGTLSGGFPVASIHRGIPVSTFESIGGVPANRVHTGGVPAGFSSAGVAVGGFPVGVSHNSGNPVSVSHSTVSPPTFSSHNRRTQGSFSDNRGTPIGFSHSSGAPGGVTISSGTPVRGVSFGSSPRPIRLAQRGKSQGGPKHDTTTEE</sequence>
<evidence type="ECO:0000256" key="2">
    <source>
        <dbReference type="SAM" id="SignalP"/>
    </source>
</evidence>
<evidence type="ECO:0000256" key="1">
    <source>
        <dbReference type="SAM" id="MobiDB-lite"/>
    </source>
</evidence>
<feature type="region of interest" description="Disordered" evidence="1">
    <location>
        <begin position="320"/>
        <end position="404"/>
    </location>
</feature>
<dbReference type="EMBL" id="JAHLQT010011632">
    <property type="protein sequence ID" value="KAG7172057.1"/>
    <property type="molecule type" value="Genomic_DNA"/>
</dbReference>
<proteinExistence type="predicted"/>
<gene>
    <name evidence="3" type="ORF">Hamer_G001039</name>
</gene>
<keyword evidence="4" id="KW-1185">Reference proteome</keyword>
<evidence type="ECO:0000313" key="3">
    <source>
        <dbReference type="EMBL" id="KAG7172057.1"/>
    </source>
</evidence>
<feature type="signal peptide" evidence="2">
    <location>
        <begin position="1"/>
        <end position="17"/>
    </location>
</feature>
<feature type="non-terminal residue" evidence="3">
    <location>
        <position position="1"/>
    </location>
</feature>
<feature type="region of interest" description="Disordered" evidence="1">
    <location>
        <begin position="20"/>
        <end position="74"/>
    </location>
</feature>
<feature type="compositionally biased region" description="Basic and acidic residues" evidence="1">
    <location>
        <begin position="55"/>
        <end position="64"/>
    </location>
</feature>
<keyword evidence="2" id="KW-0732">Signal</keyword>
<dbReference type="Proteomes" id="UP000747542">
    <property type="component" value="Unassembled WGS sequence"/>
</dbReference>
<organism evidence="3 4">
    <name type="scientific">Homarus americanus</name>
    <name type="common">American lobster</name>
    <dbReference type="NCBI Taxonomy" id="6706"/>
    <lineage>
        <taxon>Eukaryota</taxon>
        <taxon>Metazoa</taxon>
        <taxon>Ecdysozoa</taxon>
        <taxon>Arthropoda</taxon>
        <taxon>Crustacea</taxon>
        <taxon>Multicrustacea</taxon>
        <taxon>Malacostraca</taxon>
        <taxon>Eumalacostraca</taxon>
        <taxon>Eucarida</taxon>
        <taxon>Decapoda</taxon>
        <taxon>Pleocyemata</taxon>
        <taxon>Astacidea</taxon>
        <taxon>Nephropoidea</taxon>
        <taxon>Nephropidae</taxon>
        <taxon>Homarus</taxon>
    </lineage>
</organism>
<reference evidence="3" key="1">
    <citation type="journal article" date="2021" name="Sci. Adv.">
        <title>The American lobster genome reveals insights on longevity, neural, and immune adaptations.</title>
        <authorList>
            <person name="Polinski J.M."/>
            <person name="Zimin A.V."/>
            <person name="Clark K.F."/>
            <person name="Kohn A.B."/>
            <person name="Sadowski N."/>
            <person name="Timp W."/>
            <person name="Ptitsyn A."/>
            <person name="Khanna P."/>
            <person name="Romanova D.Y."/>
            <person name="Williams P."/>
            <person name="Greenwood S.J."/>
            <person name="Moroz L.L."/>
            <person name="Walt D.R."/>
            <person name="Bodnar A.G."/>
        </authorList>
    </citation>
    <scope>NUCLEOTIDE SEQUENCE</scope>
    <source>
        <strain evidence="3">GMGI-L3</strain>
    </source>
</reference>
<evidence type="ECO:0000313" key="4">
    <source>
        <dbReference type="Proteomes" id="UP000747542"/>
    </source>
</evidence>